<accession>A0AAI8HN53</accession>
<gene>
    <name evidence="2" type="primary">spoIIIAD</name>
    <name evidence="2" type="ORF">CWD84_09580</name>
</gene>
<sequence>MEIVQIVGLGLIATFLSLIVKEQKPTFAFMIVVFSGCVIFLYLVDQIYDIIRMIEKIAVNANVNMVYVETILKIIGIAYIAEFGAQLTKDAGQGAIASKIELAGKILILVMAVPILTVIIETILGLIPS</sequence>
<dbReference type="Pfam" id="PF06686">
    <property type="entry name" value="SpoIIIAC"/>
    <property type="match status" value="2"/>
</dbReference>
<organism evidence="2 3">
    <name type="scientific">Bacillus siamensis</name>
    <dbReference type="NCBI Taxonomy" id="659243"/>
    <lineage>
        <taxon>Bacteria</taxon>
        <taxon>Bacillati</taxon>
        <taxon>Bacillota</taxon>
        <taxon>Bacilli</taxon>
        <taxon>Bacillales</taxon>
        <taxon>Bacillaceae</taxon>
        <taxon>Bacillus</taxon>
        <taxon>Bacillus amyloliquefaciens group</taxon>
    </lineage>
</organism>
<dbReference type="RefSeq" id="WP_076982559.1">
    <property type="nucleotide sequence ID" value="NZ_CP025001.1"/>
</dbReference>
<dbReference type="GeneID" id="76428788"/>
<protein>
    <submittedName>
        <fullName evidence="2">Stage III sporulation protein AD</fullName>
    </submittedName>
</protein>
<dbReference type="InterPro" id="IPR025664">
    <property type="entry name" value="Spore_III_AC/AD"/>
</dbReference>
<evidence type="ECO:0000313" key="3">
    <source>
        <dbReference type="Proteomes" id="UP000234366"/>
    </source>
</evidence>
<dbReference type="KEGG" id="bsia:CWD84_09580"/>
<keyword evidence="1" id="KW-1133">Transmembrane helix</keyword>
<dbReference type="InterPro" id="IPR014211">
    <property type="entry name" value="Spore_III_AD"/>
</dbReference>
<reference evidence="2 3" key="1">
    <citation type="submission" date="2017-11" db="EMBL/GenBank/DDBJ databases">
        <title>Genome sequence and genome mining of multiple bioactive secondary metabolites from a deep sea-derived Bacillus siamensis SCSIO 05746.</title>
        <authorList>
            <person name="Pan H.-Q."/>
            <person name="Ju J.-H."/>
        </authorList>
    </citation>
    <scope>NUCLEOTIDE SEQUENCE [LARGE SCALE GENOMIC DNA]</scope>
    <source>
        <strain evidence="2 3">SCSIO 05746</strain>
    </source>
</reference>
<evidence type="ECO:0000256" key="1">
    <source>
        <dbReference type="SAM" id="Phobius"/>
    </source>
</evidence>
<dbReference type="NCBIfam" id="TIGR02849">
    <property type="entry name" value="spore_III_AD"/>
    <property type="match status" value="1"/>
</dbReference>
<name>A0AAI8HN53_9BACI</name>
<dbReference type="AlphaFoldDB" id="A0AAI8HN53"/>
<keyword evidence="3" id="KW-1185">Reference proteome</keyword>
<dbReference type="Proteomes" id="UP000234366">
    <property type="component" value="Chromosome"/>
</dbReference>
<keyword evidence="1" id="KW-0472">Membrane</keyword>
<dbReference type="EMBL" id="CP025001">
    <property type="protein sequence ID" value="AUJ77034.1"/>
    <property type="molecule type" value="Genomic_DNA"/>
</dbReference>
<feature type="transmembrane region" description="Helical" evidence="1">
    <location>
        <begin position="27"/>
        <end position="44"/>
    </location>
</feature>
<proteinExistence type="predicted"/>
<feature type="transmembrane region" description="Helical" evidence="1">
    <location>
        <begin position="106"/>
        <end position="127"/>
    </location>
</feature>
<evidence type="ECO:0000313" key="2">
    <source>
        <dbReference type="EMBL" id="AUJ77034.1"/>
    </source>
</evidence>
<keyword evidence="1" id="KW-0812">Transmembrane</keyword>